<reference evidence="2" key="1">
    <citation type="submission" date="2018-05" db="EMBL/GenBank/DDBJ databases">
        <authorList>
            <person name="Lanie J.A."/>
            <person name="Ng W.-L."/>
            <person name="Kazmierczak K.M."/>
            <person name="Andrzejewski T.M."/>
            <person name="Davidsen T.M."/>
            <person name="Wayne K.J."/>
            <person name="Tettelin H."/>
            <person name="Glass J.I."/>
            <person name="Rusch D."/>
            <person name="Podicherti R."/>
            <person name="Tsui H.-C.T."/>
            <person name="Winkler M.E."/>
        </authorList>
    </citation>
    <scope>NUCLEOTIDE SEQUENCE</scope>
</reference>
<keyword evidence="1" id="KW-0472">Membrane</keyword>
<dbReference type="EMBL" id="UINC01044063">
    <property type="protein sequence ID" value="SVB48990.1"/>
    <property type="molecule type" value="Genomic_DNA"/>
</dbReference>
<proteinExistence type="predicted"/>
<protein>
    <submittedName>
        <fullName evidence="2">Uncharacterized protein</fullName>
    </submittedName>
</protein>
<organism evidence="2">
    <name type="scientific">marine metagenome</name>
    <dbReference type="NCBI Taxonomy" id="408172"/>
    <lineage>
        <taxon>unclassified sequences</taxon>
        <taxon>metagenomes</taxon>
        <taxon>ecological metagenomes</taxon>
    </lineage>
</organism>
<dbReference type="AlphaFoldDB" id="A0A382EE93"/>
<evidence type="ECO:0000256" key="1">
    <source>
        <dbReference type="SAM" id="Phobius"/>
    </source>
</evidence>
<sequence length="61" mass="7441">MFEKLKHSWDNIWLPKLQDGKTKVELERDKRYESKWVWYHTLLVIELAIADLLLLYIAIIL</sequence>
<feature type="transmembrane region" description="Helical" evidence="1">
    <location>
        <begin position="36"/>
        <end position="59"/>
    </location>
</feature>
<keyword evidence="1" id="KW-0812">Transmembrane</keyword>
<gene>
    <name evidence="2" type="ORF">METZ01_LOCUS201844</name>
</gene>
<evidence type="ECO:0000313" key="2">
    <source>
        <dbReference type="EMBL" id="SVB48990.1"/>
    </source>
</evidence>
<name>A0A382EE93_9ZZZZ</name>
<accession>A0A382EE93</accession>
<keyword evidence="1" id="KW-1133">Transmembrane helix</keyword>